<organism evidence="1 2">
    <name type="scientific">Colletotrichum navitas</name>
    <dbReference type="NCBI Taxonomy" id="681940"/>
    <lineage>
        <taxon>Eukaryota</taxon>
        <taxon>Fungi</taxon>
        <taxon>Dikarya</taxon>
        <taxon>Ascomycota</taxon>
        <taxon>Pezizomycotina</taxon>
        <taxon>Sordariomycetes</taxon>
        <taxon>Hypocreomycetidae</taxon>
        <taxon>Glomerellales</taxon>
        <taxon>Glomerellaceae</taxon>
        <taxon>Colletotrichum</taxon>
        <taxon>Colletotrichum graminicola species complex</taxon>
    </lineage>
</organism>
<dbReference type="GeneID" id="85448968"/>
<evidence type="ECO:0000313" key="1">
    <source>
        <dbReference type="EMBL" id="KAK1585431.1"/>
    </source>
</evidence>
<dbReference type="RefSeq" id="XP_060412455.1">
    <property type="nucleotide sequence ID" value="XM_060564728.1"/>
</dbReference>
<accession>A0AAD8PVK5</accession>
<comment type="caution">
    <text evidence="1">The sequence shown here is derived from an EMBL/GenBank/DDBJ whole genome shotgun (WGS) entry which is preliminary data.</text>
</comment>
<dbReference type="AlphaFoldDB" id="A0AAD8PVK5"/>
<name>A0AAD8PVK5_9PEZI</name>
<proteinExistence type="predicted"/>
<dbReference type="Proteomes" id="UP001230504">
    <property type="component" value="Unassembled WGS sequence"/>
</dbReference>
<protein>
    <submittedName>
        <fullName evidence="1">Uncharacterized protein</fullName>
    </submittedName>
</protein>
<evidence type="ECO:0000313" key="2">
    <source>
        <dbReference type="Proteomes" id="UP001230504"/>
    </source>
</evidence>
<gene>
    <name evidence="1" type="ORF">LY79DRAFT_690088</name>
</gene>
<reference evidence="1" key="1">
    <citation type="submission" date="2021-06" db="EMBL/GenBank/DDBJ databases">
        <title>Comparative genomics, transcriptomics and evolutionary studies reveal genomic signatures of adaptation to plant cell wall in hemibiotrophic fungi.</title>
        <authorList>
            <consortium name="DOE Joint Genome Institute"/>
            <person name="Baroncelli R."/>
            <person name="Diaz J.F."/>
            <person name="Benocci T."/>
            <person name="Peng M."/>
            <person name="Battaglia E."/>
            <person name="Haridas S."/>
            <person name="Andreopoulos W."/>
            <person name="Labutti K."/>
            <person name="Pangilinan J."/>
            <person name="Floch G.L."/>
            <person name="Makela M.R."/>
            <person name="Henrissat B."/>
            <person name="Grigoriev I.V."/>
            <person name="Crouch J.A."/>
            <person name="De Vries R.P."/>
            <person name="Sukno S.A."/>
            <person name="Thon M.R."/>
        </authorList>
    </citation>
    <scope>NUCLEOTIDE SEQUENCE</scope>
    <source>
        <strain evidence="1">CBS 125086</strain>
    </source>
</reference>
<dbReference type="EMBL" id="JAHLJV010000044">
    <property type="protein sequence ID" value="KAK1585431.1"/>
    <property type="molecule type" value="Genomic_DNA"/>
</dbReference>
<keyword evidence="2" id="KW-1185">Reference proteome</keyword>
<sequence>MKKVGKLVGQSQYVGPKRRTYRTAVVRPGAWLAAQPSPRWLLPRSVRTGPSSQTPSWDVRDSWRSRRSWAIRRRA</sequence>